<keyword evidence="2" id="KW-1185">Reference proteome</keyword>
<sequence>MTIFQFYYLYFPFGEDIKKDDYIIPTIENEKDMLVDTILGMVTDHHHFIADKLKEAVKKKHSDWIDILTYSHTVVGGSEWTDSGLDESFSRPLCLSKAITPDYPSLVNYNNHCFPLLLFRVISVHINALQQTLSVMEFELANSIITNVENHVNRSYATIETFEFDSELLKLKYTEIDLDTRQFKVFQVYQWNNEKSRGSKTLLNNNQNINANLSIDKSPMIDFDSLDYAERYNLASHKPESYFIDVKVKNGIKVVKVQSPLNKQSIVTAISKELSLPIESITNIYDTVNSIEIEEDHIFQIKILL</sequence>
<dbReference type="RefSeq" id="XP_020430055.1">
    <property type="nucleotide sequence ID" value="XM_020579380.1"/>
</dbReference>
<name>D3BJ47_HETP5</name>
<comment type="caution">
    <text evidence="1">The sequence shown here is derived from an EMBL/GenBank/DDBJ whole genome shotgun (WGS) entry which is preliminary data.</text>
</comment>
<dbReference type="EMBL" id="ADBJ01000038">
    <property type="protein sequence ID" value="EFA77927.1"/>
    <property type="molecule type" value="Genomic_DNA"/>
</dbReference>
<protein>
    <submittedName>
        <fullName evidence="1">Uncharacterized protein</fullName>
    </submittedName>
</protein>
<reference evidence="1 2" key="1">
    <citation type="journal article" date="2011" name="Genome Res.">
        <title>Phylogeny-wide analysis of social amoeba genomes highlights ancient origins for complex intercellular communication.</title>
        <authorList>
            <person name="Heidel A.J."/>
            <person name="Lawal H.M."/>
            <person name="Felder M."/>
            <person name="Schilde C."/>
            <person name="Helps N.R."/>
            <person name="Tunggal B."/>
            <person name="Rivero F."/>
            <person name="John U."/>
            <person name="Schleicher M."/>
            <person name="Eichinger L."/>
            <person name="Platzer M."/>
            <person name="Noegel A.A."/>
            <person name="Schaap P."/>
            <person name="Gloeckner G."/>
        </authorList>
    </citation>
    <scope>NUCLEOTIDE SEQUENCE [LARGE SCALE GENOMIC DNA]</scope>
    <source>
        <strain evidence="2">ATCC 26659 / Pp 5 / PN500</strain>
    </source>
</reference>
<dbReference type="SUPFAM" id="SSF141452">
    <property type="entry name" value="Hcp1-like"/>
    <property type="match status" value="1"/>
</dbReference>
<organism evidence="1 2">
    <name type="scientific">Heterostelium pallidum (strain ATCC 26659 / Pp 5 / PN500)</name>
    <name type="common">Cellular slime mold</name>
    <name type="synonym">Polysphondylium pallidum</name>
    <dbReference type="NCBI Taxonomy" id="670386"/>
    <lineage>
        <taxon>Eukaryota</taxon>
        <taxon>Amoebozoa</taxon>
        <taxon>Evosea</taxon>
        <taxon>Eumycetozoa</taxon>
        <taxon>Dictyostelia</taxon>
        <taxon>Acytosteliales</taxon>
        <taxon>Acytosteliaceae</taxon>
        <taxon>Heterostelium</taxon>
    </lineage>
</organism>
<evidence type="ECO:0000313" key="2">
    <source>
        <dbReference type="Proteomes" id="UP000001396"/>
    </source>
</evidence>
<dbReference type="AlphaFoldDB" id="D3BJ47"/>
<gene>
    <name evidence="1" type="ORF">PPL_08572</name>
</gene>
<dbReference type="GeneID" id="31364051"/>
<dbReference type="InParanoid" id="D3BJ47"/>
<dbReference type="Proteomes" id="UP000001396">
    <property type="component" value="Unassembled WGS sequence"/>
</dbReference>
<accession>D3BJ47</accession>
<dbReference type="InterPro" id="IPR036624">
    <property type="entry name" value="Hcp1-lik_sf"/>
</dbReference>
<evidence type="ECO:0000313" key="1">
    <source>
        <dbReference type="EMBL" id="EFA77927.1"/>
    </source>
</evidence>
<proteinExistence type="predicted"/>
<dbReference type="Gene3D" id="2.30.110.20">
    <property type="entry name" value="Hcp1-like"/>
    <property type="match status" value="1"/>
</dbReference>